<evidence type="ECO:0000313" key="2">
    <source>
        <dbReference type="EMBL" id="KAA8829115.1"/>
    </source>
</evidence>
<dbReference type="AlphaFoldDB" id="A0A5M9ZNP5"/>
<dbReference type="SUPFAM" id="SSF101898">
    <property type="entry name" value="NHL repeat"/>
    <property type="match status" value="1"/>
</dbReference>
<protein>
    <submittedName>
        <fullName evidence="2">Aryl-sulfate sulfotransferase</fullName>
    </submittedName>
</protein>
<dbReference type="InterPro" id="IPR038477">
    <property type="entry name" value="ASST_N_sf"/>
</dbReference>
<dbReference type="InterPro" id="IPR010262">
    <property type="entry name" value="Arylsulfotransferase_bact"/>
</dbReference>
<feature type="domain" description="Arylsulfotransferase N-terminal" evidence="1">
    <location>
        <begin position="86"/>
        <end position="168"/>
    </location>
</feature>
<dbReference type="Pfam" id="PF17425">
    <property type="entry name" value="Arylsulfotran_N"/>
    <property type="match status" value="1"/>
</dbReference>
<dbReference type="InterPro" id="IPR053143">
    <property type="entry name" value="Arylsulfate_ST"/>
</dbReference>
<evidence type="ECO:0000313" key="3">
    <source>
        <dbReference type="Proteomes" id="UP000410049"/>
    </source>
</evidence>
<organism evidence="2 3">
    <name type="scientific">Bifidobacterium myosotis</name>
    <dbReference type="NCBI Taxonomy" id="1630166"/>
    <lineage>
        <taxon>Bacteria</taxon>
        <taxon>Bacillati</taxon>
        <taxon>Actinomycetota</taxon>
        <taxon>Actinomycetes</taxon>
        <taxon>Bifidobacteriales</taxon>
        <taxon>Bifidobacteriaceae</taxon>
        <taxon>Bifidobacterium</taxon>
    </lineage>
</organism>
<proteinExistence type="predicted"/>
<gene>
    <name evidence="2" type="ORF">EMO91_03790</name>
</gene>
<dbReference type="Gene3D" id="2.60.40.3100">
    <property type="entry name" value="Arylsulphate sulphotransferase monomer, N-terminal domain"/>
    <property type="match status" value="1"/>
</dbReference>
<name>A0A5M9ZNP5_9BIFI</name>
<accession>A0A5M9ZNP5</accession>
<dbReference type="PANTHER" id="PTHR35340">
    <property type="entry name" value="PQQ ENZYME REPEAT PROTEIN-RELATED"/>
    <property type="match status" value="1"/>
</dbReference>
<dbReference type="Proteomes" id="UP000410049">
    <property type="component" value="Unassembled WGS sequence"/>
</dbReference>
<dbReference type="PANTHER" id="PTHR35340:SF5">
    <property type="entry name" value="ASST-DOMAIN-CONTAINING PROTEIN"/>
    <property type="match status" value="1"/>
</dbReference>
<dbReference type="Pfam" id="PF05935">
    <property type="entry name" value="Arylsulfotrans"/>
    <property type="match status" value="1"/>
</dbReference>
<dbReference type="InterPro" id="IPR035391">
    <property type="entry name" value="Arylsulfotran_N"/>
</dbReference>
<keyword evidence="2" id="KW-0808">Transferase</keyword>
<dbReference type="EMBL" id="RZUH01000002">
    <property type="protein sequence ID" value="KAA8829115.1"/>
    <property type="molecule type" value="Genomic_DNA"/>
</dbReference>
<dbReference type="GO" id="GO:0004062">
    <property type="term" value="F:aryl sulfotransferase activity"/>
    <property type="evidence" value="ECO:0007669"/>
    <property type="project" value="InterPro"/>
</dbReference>
<sequence>MPLQIRGAHAALARRIFAAALTLIVAIGVCLATQDNTSASIRAARTQRLNATIQNVYTDGYQRMKHDELVAARDAQDRTIDNIYTAVNPYGTDTTALYVYFTTEDAATVRYTVHADGYPDYSAQPAKDSAASTRHEFLVMGLVPGVSNTVTLTIDGPDGDSDTRTLTVNGPKLLGEEDVRLEASVPMDDDTVTALGQGLFAIIGNESNEQDFTPLYDANGVIRAEIPLVDYRWDRLLEDKANGLVWYTANSNMLVALDTVGRAARILSIGERFSIHHDIALDENGDIVALATANNTADKSEMDRVIRIDAHTGKVRELVNLSLMFAQYKAKTKRVGYGGSDATWDWIHVNTIQLTADGGALLSSRETSTIIKIDDIEGTPKLGYMIGTPAVWRGTPWEQSHLTKVGDFPDSGGQHSITVVRDPSLPDGQYYLYMFDNNLGKSETRPGFDWAAAIKGVNTVDSLDAVESSGATSQFRRYLVDENARTYREVKQFDVPYSPYVSSVQELGDGRVLVDSGMQGVFGVYDESGSLLGQYKVKLTGAFGLVYRVYDYDMAAFFLG</sequence>
<dbReference type="RefSeq" id="WP_150378874.1">
    <property type="nucleotide sequence ID" value="NZ_RZUH01000002.1"/>
</dbReference>
<evidence type="ECO:0000259" key="1">
    <source>
        <dbReference type="Pfam" id="PF17425"/>
    </source>
</evidence>
<comment type="caution">
    <text evidence="2">The sequence shown here is derived from an EMBL/GenBank/DDBJ whole genome shotgun (WGS) entry which is preliminary data.</text>
</comment>
<reference evidence="2 3" key="1">
    <citation type="journal article" date="2019" name="Syst. Appl. Microbiol.">
        <title>Characterization of Bifidobacterium species in feaces of the Egyptian fruit bat: Description of B. vespertilionis sp. nov. and B. rousetti sp. nov.</title>
        <authorList>
            <person name="Modesto M."/>
            <person name="Satti M."/>
            <person name="Watanabe K."/>
            <person name="Puglisi E."/>
            <person name="Morelli L."/>
            <person name="Huang C.-H."/>
            <person name="Liou J.-S."/>
            <person name="Miyashita M."/>
            <person name="Tamura T."/>
            <person name="Saito S."/>
            <person name="Mori K."/>
            <person name="Huang L."/>
            <person name="Sciavilla P."/>
            <person name="Sandri C."/>
            <person name="Spiezio C."/>
            <person name="Vitali F."/>
            <person name="Cavalieri D."/>
            <person name="Perpetuini G."/>
            <person name="Tofalo R."/>
            <person name="Bonetti A."/>
            <person name="Arita M."/>
            <person name="Mattarelli P."/>
        </authorList>
    </citation>
    <scope>NUCLEOTIDE SEQUENCE [LARGE SCALE GENOMIC DNA]</scope>
    <source>
        <strain evidence="2 3">RST17</strain>
    </source>
</reference>